<organism evidence="1 2">
    <name type="scientific">Russula earlei</name>
    <dbReference type="NCBI Taxonomy" id="71964"/>
    <lineage>
        <taxon>Eukaryota</taxon>
        <taxon>Fungi</taxon>
        <taxon>Dikarya</taxon>
        <taxon>Basidiomycota</taxon>
        <taxon>Agaricomycotina</taxon>
        <taxon>Agaricomycetes</taxon>
        <taxon>Russulales</taxon>
        <taxon>Russulaceae</taxon>
        <taxon>Russula</taxon>
    </lineage>
</organism>
<reference evidence="1" key="1">
    <citation type="submission" date="2021-03" db="EMBL/GenBank/DDBJ databases">
        <title>Evolutionary priming and transition to the ectomycorrhizal habit in an iconic lineage of mushroom-forming fungi: is preadaptation a requirement?</title>
        <authorList>
            <consortium name="DOE Joint Genome Institute"/>
            <person name="Looney B.P."/>
            <person name="Miyauchi S."/>
            <person name="Morin E."/>
            <person name="Drula E."/>
            <person name="Courty P.E."/>
            <person name="Chicoki N."/>
            <person name="Fauchery L."/>
            <person name="Kohler A."/>
            <person name="Kuo A."/>
            <person name="LaButti K."/>
            <person name="Pangilinan J."/>
            <person name="Lipzen A."/>
            <person name="Riley R."/>
            <person name="Andreopoulos W."/>
            <person name="He G."/>
            <person name="Johnson J."/>
            <person name="Barry K.W."/>
            <person name="Grigoriev I.V."/>
            <person name="Nagy L."/>
            <person name="Hibbett D."/>
            <person name="Henrissat B."/>
            <person name="Matheny P.B."/>
            <person name="Labbe J."/>
            <person name="Martin A.F."/>
        </authorList>
    </citation>
    <scope>NUCLEOTIDE SEQUENCE</scope>
    <source>
        <strain evidence="1">BPL698</strain>
    </source>
</reference>
<comment type="caution">
    <text evidence="1">The sequence shown here is derived from an EMBL/GenBank/DDBJ whole genome shotgun (WGS) entry which is preliminary data.</text>
</comment>
<dbReference type="EMBL" id="JAGFNK010000160">
    <property type="protein sequence ID" value="KAI9463089.1"/>
    <property type="molecule type" value="Genomic_DNA"/>
</dbReference>
<protein>
    <submittedName>
        <fullName evidence="1">TonB-dependent receptor</fullName>
    </submittedName>
</protein>
<gene>
    <name evidence="1" type="ORF">F5148DRAFT_1150337</name>
</gene>
<evidence type="ECO:0000313" key="1">
    <source>
        <dbReference type="EMBL" id="KAI9463089.1"/>
    </source>
</evidence>
<proteinExistence type="predicted"/>
<accession>A0ACC0U4Y2</accession>
<keyword evidence="2" id="KW-1185">Reference proteome</keyword>
<dbReference type="Proteomes" id="UP001207468">
    <property type="component" value="Unassembled WGS sequence"/>
</dbReference>
<name>A0ACC0U4Y2_9AGAM</name>
<sequence length="681" mass="75317">MTVVVLCSAQTIDTTHLPSDTDTLDEVTVSAFAAQAKKKDVPAAIAVLTQSDLHQGNNGSMLPVFNTIPGVRMEERSPGSYRLSLRGSLLRSPFGVRDVKVYWNDIMLTDAGGNTYLQLVDLNQLQSVEIIKGPASSLYGANTGGAVILRSGDNTHMPGNTLQAVLGGGSYGSFNEQLGWQYSNKGFYSSVQQSHQQADGYRQQTAMRRDAIKWDGSVALSAKEKLSFIGFYTDLYYGTPGGITLQQMQQDPTLARQPGGGFPGAVQQKAAIYNKTAFGGISLASTFAHGWYNTTTLTLNHTGFDNPFILDYEKRNEWNYGGRTTFGWHTVTHNIQWHTLFGAEWQQNQSHINDYGNAGGMPDTVQFMDKAGVTQYFLYAQENIQVGARWLVQLGVSDNRQLYHYRRTTDTSMHADQQKDDGALLAPRFSVLYRINPVVSAYGVIAKGFSPPALAEIIPPDKTYHGDLKPEYGWNYEAGIKGAIWNNRLLFDASVYWFGLQNAIVSRTNTVGQQYFVNAGNTVQNGAEVWLKAYLVHNNKRFVRSLAVLESFSYQPYHFGTYTYPGGDNSGNKLTGVPRTISVTGIELVTKPGLVANVFLNNTSSIPLTDANDAFASAYHLLQAKIGYRHSTRHYRYELYAGGDNLLNEVYSLGNDINAAGKRFYNPSPARNYYIGLWVSL</sequence>
<keyword evidence="1" id="KW-0675">Receptor</keyword>
<evidence type="ECO:0000313" key="2">
    <source>
        <dbReference type="Proteomes" id="UP001207468"/>
    </source>
</evidence>